<feature type="transmembrane region" description="Helical" evidence="6">
    <location>
        <begin position="281"/>
        <end position="298"/>
    </location>
</feature>
<keyword evidence="5 6" id="KW-0472">Membrane</keyword>
<accession>A0A2T3FKL3</accession>
<comment type="similarity">
    <text evidence="2">Belongs to the autoinducer-2 exporter (AI-2E) (TC 2.A.86) family.</text>
</comment>
<evidence type="ECO:0000256" key="5">
    <source>
        <dbReference type="ARBA" id="ARBA00023136"/>
    </source>
</evidence>
<dbReference type="PANTHER" id="PTHR21716">
    <property type="entry name" value="TRANSMEMBRANE PROTEIN"/>
    <property type="match status" value="1"/>
</dbReference>
<dbReference type="GO" id="GO:0016020">
    <property type="term" value="C:membrane"/>
    <property type="evidence" value="ECO:0007669"/>
    <property type="project" value="UniProtKB-SubCell"/>
</dbReference>
<dbReference type="RefSeq" id="WP_107001888.1">
    <property type="nucleotide sequence ID" value="NZ_JAQCTY010000010.1"/>
</dbReference>
<feature type="transmembrane region" description="Helical" evidence="6">
    <location>
        <begin position="34"/>
        <end position="51"/>
    </location>
</feature>
<gene>
    <name evidence="7" type="ORF">C7U56_15010</name>
</gene>
<dbReference type="GO" id="GO:0055085">
    <property type="term" value="P:transmembrane transport"/>
    <property type="evidence" value="ECO:0007669"/>
    <property type="project" value="TreeGrafter"/>
</dbReference>
<protein>
    <submittedName>
        <fullName evidence="7">AI-2E family transporter</fullName>
    </submittedName>
</protein>
<comment type="caution">
    <text evidence="7">The sequence shown here is derived from an EMBL/GenBank/DDBJ whole genome shotgun (WGS) entry which is preliminary data.</text>
</comment>
<organism evidence="7 8">
    <name type="scientific">Clostridium fessum</name>
    <dbReference type="NCBI Taxonomy" id="2126740"/>
    <lineage>
        <taxon>Bacteria</taxon>
        <taxon>Bacillati</taxon>
        <taxon>Bacillota</taxon>
        <taxon>Clostridia</taxon>
        <taxon>Eubacteriales</taxon>
        <taxon>Clostridiaceae</taxon>
        <taxon>Clostridium</taxon>
    </lineage>
</organism>
<dbReference type="Pfam" id="PF01594">
    <property type="entry name" value="AI-2E_transport"/>
    <property type="match status" value="1"/>
</dbReference>
<evidence type="ECO:0000313" key="8">
    <source>
        <dbReference type="Proteomes" id="UP000241048"/>
    </source>
</evidence>
<dbReference type="EMBL" id="PYLO01000007">
    <property type="protein sequence ID" value="PST35794.1"/>
    <property type="molecule type" value="Genomic_DNA"/>
</dbReference>
<evidence type="ECO:0000256" key="2">
    <source>
        <dbReference type="ARBA" id="ARBA00009773"/>
    </source>
</evidence>
<feature type="transmembrane region" description="Helical" evidence="6">
    <location>
        <begin position="218"/>
        <end position="241"/>
    </location>
</feature>
<feature type="transmembrane region" description="Helical" evidence="6">
    <location>
        <begin position="164"/>
        <end position="186"/>
    </location>
</feature>
<evidence type="ECO:0000256" key="3">
    <source>
        <dbReference type="ARBA" id="ARBA00022692"/>
    </source>
</evidence>
<evidence type="ECO:0000256" key="6">
    <source>
        <dbReference type="SAM" id="Phobius"/>
    </source>
</evidence>
<comment type="subcellular location">
    <subcellularLocation>
        <location evidence="1">Membrane</location>
        <topology evidence="1">Multi-pass membrane protein</topology>
    </subcellularLocation>
</comment>
<feature type="transmembrane region" description="Helical" evidence="6">
    <location>
        <begin position="247"/>
        <end position="269"/>
    </location>
</feature>
<feature type="transmembrane region" description="Helical" evidence="6">
    <location>
        <begin position="63"/>
        <end position="89"/>
    </location>
</feature>
<evidence type="ECO:0000313" key="7">
    <source>
        <dbReference type="EMBL" id="PST35794.1"/>
    </source>
</evidence>
<dbReference type="AlphaFoldDB" id="A0A2T3FKL3"/>
<sequence>MALSRKQKKAFLTAVVTAGVYLSFRYLLPLIFPFLAAYLMALLLQPSAAFLEKRLRISFRGRMIGVPIGMIGGVELILLSIFLVGLLAAGGRRFTEELEHFLEELPGRMEELSLLGQQFEQSIERVLHLPAGKIGQLFRGTGLQGGGQVKEILLPQLLQKSVPAAAGIVRAVIVVVLFFIASILSLQEMDELRRRRFDSMFHREFFLLGRRLAVTGSAWLKTQSVIFLMTSALSMTGLLLIGNPYYILGGIGIGVLDALPIFGTGTALVPWSLFLLFKREWGHALILFGLYLLCYFLREFTEAHLMGKKMGLSPLETLAAIYVGLQLFGLFGFLLGPIGLLIIKDFVEEYGEENEGADAH</sequence>
<dbReference type="InterPro" id="IPR002549">
    <property type="entry name" value="AI-2E-like"/>
</dbReference>
<keyword evidence="4 6" id="KW-1133">Transmembrane helix</keyword>
<evidence type="ECO:0000256" key="1">
    <source>
        <dbReference type="ARBA" id="ARBA00004141"/>
    </source>
</evidence>
<evidence type="ECO:0000256" key="4">
    <source>
        <dbReference type="ARBA" id="ARBA00022989"/>
    </source>
</evidence>
<feature type="transmembrane region" description="Helical" evidence="6">
    <location>
        <begin position="318"/>
        <end position="343"/>
    </location>
</feature>
<keyword evidence="8" id="KW-1185">Reference proteome</keyword>
<keyword evidence="3 6" id="KW-0812">Transmembrane</keyword>
<name>A0A2T3FKL3_9CLOT</name>
<dbReference type="PANTHER" id="PTHR21716:SF68">
    <property type="entry name" value="TRANSPORT PROTEIN YTVI-RELATED"/>
    <property type="match status" value="1"/>
</dbReference>
<dbReference type="Proteomes" id="UP000241048">
    <property type="component" value="Unassembled WGS sequence"/>
</dbReference>
<proteinExistence type="inferred from homology"/>
<reference evidence="7 8" key="1">
    <citation type="submission" date="2018-03" db="EMBL/GenBank/DDBJ databases">
        <title>Lachnoclostridium SNUG30386 gen.nov., sp.nov., isolated from human faeces.</title>
        <authorList>
            <person name="Seo B."/>
            <person name="Jeon K."/>
            <person name="Ko G."/>
        </authorList>
    </citation>
    <scope>NUCLEOTIDE SEQUENCE [LARGE SCALE GENOMIC DNA]</scope>
    <source>
        <strain evidence="7 8">SNUG30386</strain>
    </source>
</reference>